<dbReference type="EMBL" id="CAJVPU010036040">
    <property type="protein sequence ID" value="CAG8729148.1"/>
    <property type="molecule type" value="Genomic_DNA"/>
</dbReference>
<gene>
    <name evidence="1" type="ORF">DHETER_LOCUS13321</name>
</gene>
<reference evidence="1" key="1">
    <citation type="submission" date="2021-06" db="EMBL/GenBank/DDBJ databases">
        <authorList>
            <person name="Kallberg Y."/>
            <person name="Tangrot J."/>
            <person name="Rosling A."/>
        </authorList>
    </citation>
    <scope>NUCLEOTIDE SEQUENCE</scope>
    <source>
        <strain evidence="1">IL203A</strain>
    </source>
</reference>
<organism evidence="1 2">
    <name type="scientific">Dentiscutata heterogama</name>
    <dbReference type="NCBI Taxonomy" id="1316150"/>
    <lineage>
        <taxon>Eukaryota</taxon>
        <taxon>Fungi</taxon>
        <taxon>Fungi incertae sedis</taxon>
        <taxon>Mucoromycota</taxon>
        <taxon>Glomeromycotina</taxon>
        <taxon>Glomeromycetes</taxon>
        <taxon>Diversisporales</taxon>
        <taxon>Gigasporaceae</taxon>
        <taxon>Dentiscutata</taxon>
    </lineage>
</organism>
<keyword evidence="2" id="KW-1185">Reference proteome</keyword>
<accession>A0ACA9PZQ6</accession>
<proteinExistence type="predicted"/>
<name>A0ACA9PZQ6_9GLOM</name>
<evidence type="ECO:0000313" key="1">
    <source>
        <dbReference type="EMBL" id="CAG8729148.1"/>
    </source>
</evidence>
<feature type="non-terminal residue" evidence="1">
    <location>
        <position position="115"/>
    </location>
</feature>
<dbReference type="Proteomes" id="UP000789702">
    <property type="component" value="Unassembled WGS sequence"/>
</dbReference>
<evidence type="ECO:0000313" key="2">
    <source>
        <dbReference type="Proteomes" id="UP000789702"/>
    </source>
</evidence>
<protein>
    <submittedName>
        <fullName evidence="1">3089_t:CDS:1</fullName>
    </submittedName>
</protein>
<feature type="non-terminal residue" evidence="1">
    <location>
        <position position="1"/>
    </location>
</feature>
<comment type="caution">
    <text evidence="1">The sequence shown here is derived from an EMBL/GenBank/DDBJ whole genome shotgun (WGS) entry which is preliminary data.</text>
</comment>
<sequence>ITVTEDKSADAEIGPMKKIPKPFFGGRLGFTQIRELAKFILTNRSNFNVATITYVRDFRKLKNSSLFAYEIDYKIMSCHFNKSNGKIQSIGNYVRENLSFDISRNLGNCTDMSKA</sequence>